<dbReference type="Pfam" id="PF00156">
    <property type="entry name" value="Pribosyltran"/>
    <property type="match status" value="1"/>
</dbReference>
<dbReference type="OrthoDB" id="9779910at2"/>
<reference evidence="3 4" key="1">
    <citation type="submission" date="2018-08" db="EMBL/GenBank/DDBJ databases">
        <title>Meiothermus cateniformans JCM 15151 genome sequencing project.</title>
        <authorList>
            <person name="Da Costa M.S."/>
            <person name="Albuquerque L."/>
            <person name="Raposo P."/>
            <person name="Froufe H.J.C."/>
            <person name="Barroso C.S."/>
            <person name="Egas C."/>
        </authorList>
    </citation>
    <scope>NUCLEOTIDE SEQUENCE [LARGE SCALE GENOMIC DNA]</scope>
    <source>
        <strain evidence="3 4">JCM 15151</strain>
    </source>
</reference>
<evidence type="ECO:0000313" key="3">
    <source>
        <dbReference type="EMBL" id="RIH78205.1"/>
    </source>
</evidence>
<comment type="similarity">
    <text evidence="1">Belongs to the ComF/GntX family.</text>
</comment>
<dbReference type="PANTHER" id="PTHR47505">
    <property type="entry name" value="DNA UTILIZATION PROTEIN YHGH"/>
    <property type="match status" value="1"/>
</dbReference>
<dbReference type="InterPro" id="IPR000836">
    <property type="entry name" value="PRTase_dom"/>
</dbReference>
<accession>A0A399E129</accession>
<dbReference type="InterPro" id="IPR051910">
    <property type="entry name" value="ComF/GntX_DNA_util-trans"/>
</dbReference>
<evidence type="ECO:0000259" key="2">
    <source>
        <dbReference type="Pfam" id="PF00156"/>
    </source>
</evidence>
<feature type="domain" description="Phosphoribosyltransferase" evidence="2">
    <location>
        <begin position="109"/>
        <end position="199"/>
    </location>
</feature>
<protein>
    <submittedName>
        <fullName evidence="3">Orotate phosphoribosyltransferase</fullName>
        <ecNumber evidence="3">2.4.2.10</ecNumber>
    </submittedName>
</protein>
<keyword evidence="3" id="KW-0808">Transferase</keyword>
<keyword evidence="3" id="KW-0328">Glycosyltransferase</keyword>
<proteinExistence type="inferred from homology"/>
<comment type="caution">
    <text evidence="3">The sequence shown here is derived from an EMBL/GenBank/DDBJ whole genome shotgun (WGS) entry which is preliminary data.</text>
</comment>
<dbReference type="EMBL" id="QWKX01000017">
    <property type="protein sequence ID" value="RIH78205.1"/>
    <property type="molecule type" value="Genomic_DNA"/>
</dbReference>
<sequence>MNPLLGWWEQLTGARCPGCGTPLSKPLLCSSCRAALVPRHLPQFVYLGDYKRFGRLPKAIKYQGQRQLAHYLGGLLAQGVRQAEWGLDGVTAVPTLPHRQLQRGYNQAELLAQALAQTLQVPYQPVLKRTAWGGSQTQKTLRQRLELPETTFQPTRRVKGLWLLVDDVVTTGTTFLRARKALLEAGAAKVYGAAIAVKSPHDLSRYSL</sequence>
<evidence type="ECO:0000313" key="4">
    <source>
        <dbReference type="Proteomes" id="UP000266089"/>
    </source>
</evidence>
<dbReference type="SUPFAM" id="SSF53271">
    <property type="entry name" value="PRTase-like"/>
    <property type="match status" value="1"/>
</dbReference>
<dbReference type="RefSeq" id="WP_036197050.1">
    <property type="nucleotide sequence ID" value="NZ_JBHSXZ010000006.1"/>
</dbReference>
<dbReference type="PANTHER" id="PTHR47505:SF1">
    <property type="entry name" value="DNA UTILIZATION PROTEIN YHGH"/>
    <property type="match status" value="1"/>
</dbReference>
<dbReference type="EC" id="2.4.2.10" evidence="3"/>
<evidence type="ECO:0000256" key="1">
    <source>
        <dbReference type="ARBA" id="ARBA00008007"/>
    </source>
</evidence>
<dbReference type="Gene3D" id="3.40.50.2020">
    <property type="match status" value="1"/>
</dbReference>
<organism evidence="3 4">
    <name type="scientific">Meiothermus taiwanensis</name>
    <dbReference type="NCBI Taxonomy" id="172827"/>
    <lineage>
        <taxon>Bacteria</taxon>
        <taxon>Thermotogati</taxon>
        <taxon>Deinococcota</taxon>
        <taxon>Deinococci</taxon>
        <taxon>Thermales</taxon>
        <taxon>Thermaceae</taxon>
        <taxon>Meiothermus</taxon>
    </lineage>
</organism>
<dbReference type="AlphaFoldDB" id="A0A399E129"/>
<dbReference type="Proteomes" id="UP000266089">
    <property type="component" value="Unassembled WGS sequence"/>
</dbReference>
<dbReference type="CDD" id="cd06223">
    <property type="entry name" value="PRTases_typeI"/>
    <property type="match status" value="1"/>
</dbReference>
<gene>
    <name evidence="3" type="primary">pyrE_2</name>
    <name evidence="3" type="ORF">Mcate_00947</name>
</gene>
<name>A0A399E129_9DEIN</name>
<dbReference type="InterPro" id="IPR029057">
    <property type="entry name" value="PRTase-like"/>
</dbReference>
<dbReference type="GO" id="GO:0004588">
    <property type="term" value="F:orotate phosphoribosyltransferase activity"/>
    <property type="evidence" value="ECO:0007669"/>
    <property type="project" value="UniProtKB-EC"/>
</dbReference>